<dbReference type="Pfam" id="PF15280">
    <property type="entry name" value="BORA_N"/>
    <property type="match status" value="1"/>
</dbReference>
<dbReference type="PANTHER" id="PTHR14728:SF2">
    <property type="entry name" value="PROTEIN AURORA BOREALIS"/>
    <property type="match status" value="1"/>
</dbReference>
<dbReference type="EMBL" id="LR899010">
    <property type="protein sequence ID" value="CAD7081272.1"/>
    <property type="molecule type" value="Genomic_DNA"/>
</dbReference>
<dbReference type="GO" id="GO:0007088">
    <property type="term" value="P:regulation of mitotic nuclear division"/>
    <property type="evidence" value="ECO:0007669"/>
    <property type="project" value="TreeGrafter"/>
</dbReference>
<feature type="compositionally biased region" description="Basic and acidic residues" evidence="6">
    <location>
        <begin position="306"/>
        <end position="315"/>
    </location>
</feature>
<dbReference type="OrthoDB" id="10020858at2759"/>
<evidence type="ECO:0000256" key="6">
    <source>
        <dbReference type="SAM" id="MobiDB-lite"/>
    </source>
</evidence>
<dbReference type="InParanoid" id="A0A7R8UI28"/>
<evidence type="ECO:0000256" key="1">
    <source>
        <dbReference type="ARBA" id="ARBA00010963"/>
    </source>
</evidence>
<comment type="similarity">
    <text evidence="1">Belongs to the BORA family.</text>
</comment>
<feature type="compositionally biased region" description="Polar residues" evidence="6">
    <location>
        <begin position="339"/>
        <end position="365"/>
    </location>
</feature>
<organism evidence="7 8">
    <name type="scientific">Hermetia illucens</name>
    <name type="common">Black soldier fly</name>
    <dbReference type="NCBI Taxonomy" id="343691"/>
    <lineage>
        <taxon>Eukaryota</taxon>
        <taxon>Metazoa</taxon>
        <taxon>Ecdysozoa</taxon>
        <taxon>Arthropoda</taxon>
        <taxon>Hexapoda</taxon>
        <taxon>Insecta</taxon>
        <taxon>Pterygota</taxon>
        <taxon>Neoptera</taxon>
        <taxon>Endopterygota</taxon>
        <taxon>Diptera</taxon>
        <taxon>Brachycera</taxon>
        <taxon>Stratiomyomorpha</taxon>
        <taxon>Stratiomyidae</taxon>
        <taxon>Hermetiinae</taxon>
        <taxon>Hermetia</taxon>
    </lineage>
</organism>
<proteinExistence type="inferred from homology"/>
<evidence type="ECO:0000313" key="8">
    <source>
        <dbReference type="Proteomes" id="UP000594454"/>
    </source>
</evidence>
<keyword evidence="8" id="KW-1185">Reference proteome</keyword>
<evidence type="ECO:0000256" key="5">
    <source>
        <dbReference type="ARBA" id="ARBA00023306"/>
    </source>
</evidence>
<keyword evidence="4" id="KW-0498">Mitosis</keyword>
<dbReference type="PRINTS" id="PR02038">
    <property type="entry name" value="AURORABORA"/>
</dbReference>
<dbReference type="OMA" id="TEDIMEN"/>
<name>A0A7R8UI28_HERIL</name>
<dbReference type="GO" id="GO:0005634">
    <property type="term" value="C:nucleus"/>
    <property type="evidence" value="ECO:0007669"/>
    <property type="project" value="TreeGrafter"/>
</dbReference>
<dbReference type="GO" id="GO:0019901">
    <property type="term" value="F:protein kinase binding"/>
    <property type="evidence" value="ECO:0007669"/>
    <property type="project" value="TreeGrafter"/>
</dbReference>
<evidence type="ECO:0000256" key="3">
    <source>
        <dbReference type="ARBA" id="ARBA00022618"/>
    </source>
</evidence>
<dbReference type="GO" id="GO:0060236">
    <property type="term" value="P:regulation of mitotic spindle organization"/>
    <property type="evidence" value="ECO:0007669"/>
    <property type="project" value="TreeGrafter"/>
</dbReference>
<dbReference type="Proteomes" id="UP000594454">
    <property type="component" value="Chromosome 2"/>
</dbReference>
<dbReference type="InterPro" id="IPR023252">
    <property type="entry name" value="Aurora_borealis_protein"/>
</dbReference>
<feature type="compositionally biased region" description="Low complexity" evidence="6">
    <location>
        <begin position="286"/>
        <end position="297"/>
    </location>
</feature>
<dbReference type="PANTHER" id="PTHR14728">
    <property type="entry name" value="PROTEIN AURORA BOREALIS"/>
    <property type="match status" value="1"/>
</dbReference>
<gene>
    <name evidence="7" type="ORF">HERILL_LOCUS4388</name>
</gene>
<dbReference type="GO" id="GO:0005737">
    <property type="term" value="C:cytoplasm"/>
    <property type="evidence" value="ECO:0007669"/>
    <property type="project" value="TreeGrafter"/>
</dbReference>
<feature type="region of interest" description="Disordered" evidence="6">
    <location>
        <begin position="426"/>
        <end position="468"/>
    </location>
</feature>
<dbReference type="AlphaFoldDB" id="A0A7R8UI28"/>
<keyword evidence="5" id="KW-0131">Cell cycle</keyword>
<evidence type="ECO:0000313" key="7">
    <source>
        <dbReference type="EMBL" id="CAD7081272.1"/>
    </source>
</evidence>
<dbReference type="GO" id="GO:0051301">
    <property type="term" value="P:cell division"/>
    <property type="evidence" value="ECO:0007669"/>
    <property type="project" value="UniProtKB-KW"/>
</dbReference>
<protein>
    <recommendedName>
        <fullName evidence="2">Protein aurora borealis</fullName>
    </recommendedName>
</protein>
<accession>A0A7R8UI28</accession>
<reference evidence="7 8" key="1">
    <citation type="submission" date="2020-11" db="EMBL/GenBank/DDBJ databases">
        <authorList>
            <person name="Wallbank WR R."/>
            <person name="Pardo Diaz C."/>
            <person name="Kozak K."/>
            <person name="Martin S."/>
            <person name="Jiggins C."/>
            <person name="Moest M."/>
            <person name="Warren A I."/>
            <person name="Generalovic N T."/>
            <person name="Byers J.R.P. K."/>
            <person name="Montejo-Kovacevich G."/>
            <person name="Yen C E."/>
        </authorList>
    </citation>
    <scope>NUCLEOTIDE SEQUENCE [LARGE SCALE GENOMIC DNA]</scope>
</reference>
<keyword evidence="3" id="KW-0132">Cell division</keyword>
<feature type="region of interest" description="Disordered" evidence="6">
    <location>
        <begin position="339"/>
        <end position="382"/>
    </location>
</feature>
<evidence type="ECO:0000256" key="4">
    <source>
        <dbReference type="ARBA" id="ARBA00022776"/>
    </source>
</evidence>
<dbReference type="FunCoup" id="A0A7R8UI28">
    <property type="interactions" value="265"/>
</dbReference>
<feature type="compositionally biased region" description="Basic residues" evidence="6">
    <location>
        <begin position="447"/>
        <end position="459"/>
    </location>
</feature>
<sequence length="559" mass="61992">MEPRAFQTPQKAMKFVASAMQIGTPQNKTREAFETPKSIAFHSSGNFSLLPVVNTPPSRFPKVVNPFELGLADRLHLPLICSPSLFQRPNTPQHSSTQFEWTIEEVSSLGPANVEPHETQFQATPDPDLEAKAQAAISSYFKDQIIVPSPVECSLRNRKIALDNILNSNSPPVRSGRRIRDGIAQTVMSIPPVVPPEVEEMLKRFLTYNADQQQSPTVSCDNTIDYEAQDISLRRKLFGMPLMNKDVEEAEKDDDIYDVDLSEIENERSPPPKTPDLQTDPMPLRGFGSPFGNNSFGELSPISKLDSGKKTHECSPLDETLDNTIEIGDEDYSFGKALKSTQQSSRDGSSNTENIPNPQNQSLFRSTPDRTPAPNGAIDMSVDGSFIKNRHQRTVGNGSKNLFPSDFDNASEHSFLVADEDDMQISQLSAKSTSSSSSSQHSDTPMRRRRNRSASRRNLSRSFSCPVTDDEDEADANLFSLKKVALADRKSSLEMRVQQTGLICGGDSAAMNITERSIFYRADSGFNEMATHDESKFPSEIEDLKRNLMPIDGDISMTT</sequence>
<evidence type="ECO:0000256" key="2">
    <source>
        <dbReference type="ARBA" id="ARBA00020055"/>
    </source>
</evidence>
<feature type="region of interest" description="Disordered" evidence="6">
    <location>
        <begin position="262"/>
        <end position="316"/>
    </location>
</feature>
<feature type="compositionally biased region" description="Low complexity" evidence="6">
    <location>
        <begin position="426"/>
        <end position="442"/>
    </location>
</feature>